<dbReference type="SUPFAM" id="SSF53474">
    <property type="entry name" value="alpha/beta-Hydrolases"/>
    <property type="match status" value="1"/>
</dbReference>
<keyword evidence="4" id="KW-1185">Reference proteome</keyword>
<dbReference type="PANTHER" id="PTHR21562">
    <property type="entry name" value="NOTUM-RELATED"/>
    <property type="match status" value="1"/>
</dbReference>
<dbReference type="PANTHER" id="PTHR21562:SF122">
    <property type="entry name" value="PALMITOLEOYL-PROTEIN CARBOXYLESTERASE NOTUM"/>
    <property type="match status" value="1"/>
</dbReference>
<gene>
    <name evidence="3" type="ORF">SNE40_019032</name>
</gene>
<reference evidence="3 4" key="1">
    <citation type="submission" date="2024-01" db="EMBL/GenBank/DDBJ databases">
        <title>The genome of the rayed Mediterranean limpet Patella caerulea (Linnaeus, 1758).</title>
        <authorList>
            <person name="Anh-Thu Weber A."/>
            <person name="Halstead-Nussloch G."/>
        </authorList>
    </citation>
    <scope>NUCLEOTIDE SEQUENCE [LARGE SCALE GENOMIC DNA]</scope>
    <source>
        <strain evidence="3">AATW-2023a</strain>
        <tissue evidence="3">Whole specimen</tissue>
    </source>
</reference>
<accession>A0AAN8J6D5</accession>
<dbReference type="InterPro" id="IPR029058">
    <property type="entry name" value="AB_hydrolase_fold"/>
</dbReference>
<evidence type="ECO:0000313" key="3">
    <source>
        <dbReference type="EMBL" id="KAK6170710.1"/>
    </source>
</evidence>
<proteinExistence type="inferred from homology"/>
<dbReference type="InterPro" id="IPR004963">
    <property type="entry name" value="PAE/NOTUM"/>
</dbReference>
<dbReference type="EMBL" id="JAZGQO010000014">
    <property type="protein sequence ID" value="KAK6170710.1"/>
    <property type="molecule type" value="Genomic_DNA"/>
</dbReference>
<feature type="region of interest" description="Disordered" evidence="2">
    <location>
        <begin position="408"/>
        <end position="463"/>
    </location>
</feature>
<dbReference type="Pfam" id="PF03283">
    <property type="entry name" value="PAE"/>
    <property type="match status" value="1"/>
</dbReference>
<evidence type="ECO:0000256" key="1">
    <source>
        <dbReference type="ARBA" id="ARBA00010213"/>
    </source>
</evidence>
<evidence type="ECO:0000256" key="2">
    <source>
        <dbReference type="SAM" id="MobiDB-lite"/>
    </source>
</evidence>
<sequence>MEVLSVVVGLYMVLIIAGQITRGRNDIILNTDKLNQLGSQGQLLLRHIALTTHSCGVTEIPKLRRKLLRHSSATCNDGSPAGYYIRKSHGSSKWIVFLEGGWYCFDQVSCSERLRIMHDYMSSRGWPRHRKGSGILSWNPEDNPYYFHANMVIVPYCSSDSWSGTRNSSSKSEFSFMGSLILEEVIKELLKKGLRNAKKMLLVGSSAGGTGVLINLDRVAEQVKKSAPRVEVRGVVDAGWFMDNEPFKPRHCRDAYTCPPTVGISKGVDVWDPRLPPACVNKYPTEIWRCYFGHRIYPSIKTPVYIIQNLYDAAQIKVDNVFSGFGRSDLGNDQWQYLLRLGEEVKMSLQNASAVFASACVSHDILMKSEWHTMTIQGETLAKSLYCWEETNYGKTGCDKGSILNRSLTGSPVSGNETPLSDDPKSRNKNKNRKKNKGKKRRRKNRKRRKNRGRRGERDRRASRATCKHQLLDNCPWPHCNCSCPKWRWESMNEVNQYFMKNIATVMGIDPRKMENIHLCGY</sequence>
<organism evidence="3 4">
    <name type="scientific">Patella caerulea</name>
    <name type="common">Rayed Mediterranean limpet</name>
    <dbReference type="NCBI Taxonomy" id="87958"/>
    <lineage>
        <taxon>Eukaryota</taxon>
        <taxon>Metazoa</taxon>
        <taxon>Spiralia</taxon>
        <taxon>Lophotrochozoa</taxon>
        <taxon>Mollusca</taxon>
        <taxon>Gastropoda</taxon>
        <taxon>Patellogastropoda</taxon>
        <taxon>Patelloidea</taxon>
        <taxon>Patellidae</taxon>
        <taxon>Patella</taxon>
    </lineage>
</organism>
<feature type="compositionally biased region" description="Basic residues" evidence="2">
    <location>
        <begin position="427"/>
        <end position="453"/>
    </location>
</feature>
<feature type="compositionally biased region" description="Polar residues" evidence="2">
    <location>
        <begin position="408"/>
        <end position="419"/>
    </location>
</feature>
<dbReference type="Proteomes" id="UP001347796">
    <property type="component" value="Unassembled WGS sequence"/>
</dbReference>
<evidence type="ECO:0000313" key="4">
    <source>
        <dbReference type="Proteomes" id="UP001347796"/>
    </source>
</evidence>
<name>A0AAN8J6D5_PATCE</name>
<dbReference type="AlphaFoldDB" id="A0AAN8J6D5"/>
<comment type="caution">
    <text evidence="3">The sequence shown here is derived from an EMBL/GenBank/DDBJ whole genome shotgun (WGS) entry which is preliminary data.</text>
</comment>
<dbReference type="GO" id="GO:0016787">
    <property type="term" value="F:hydrolase activity"/>
    <property type="evidence" value="ECO:0007669"/>
    <property type="project" value="InterPro"/>
</dbReference>
<protein>
    <submittedName>
        <fullName evidence="3">Uncharacterized protein</fullName>
    </submittedName>
</protein>
<comment type="similarity">
    <text evidence="1">Belongs to the pectinacetylesterase family. Notum subfamily.</text>
</comment>